<dbReference type="InterPro" id="IPR036404">
    <property type="entry name" value="Jacalin-like_lectin_dom_sf"/>
</dbReference>
<dbReference type="Gene3D" id="2.100.10.30">
    <property type="entry name" value="Jacalin-like lectin domain"/>
    <property type="match status" value="1"/>
</dbReference>
<evidence type="ECO:0000256" key="1">
    <source>
        <dbReference type="ARBA" id="ARBA00006568"/>
    </source>
</evidence>
<dbReference type="PANTHER" id="PTHR47293">
    <property type="entry name" value="JACALIN-RELATED LECTIN 3"/>
    <property type="match status" value="1"/>
</dbReference>
<dbReference type="AlphaFoldDB" id="A0AAV6Y7H6"/>
<dbReference type="SMART" id="SM00915">
    <property type="entry name" value="Jacalin"/>
    <property type="match status" value="1"/>
</dbReference>
<dbReference type="CDD" id="cd09612">
    <property type="entry name" value="Jacalin"/>
    <property type="match status" value="1"/>
</dbReference>
<feature type="domain" description="Jacalin-type lectin" evidence="3">
    <location>
        <begin position="12"/>
        <end position="158"/>
    </location>
</feature>
<accession>A0AAV6Y7H6</accession>
<dbReference type="EMBL" id="WHWC01000002">
    <property type="protein sequence ID" value="KAG8388372.1"/>
    <property type="molecule type" value="Genomic_DNA"/>
</dbReference>
<name>A0AAV6Y7H6_9LAMI</name>
<dbReference type="FunFam" id="2.100.10.30:FF:000001">
    <property type="entry name" value="Jacalin-related lectin 33"/>
    <property type="match status" value="1"/>
</dbReference>
<gene>
    <name evidence="4" type="ORF">BUALT_Bualt02G0119100</name>
</gene>
<dbReference type="Proteomes" id="UP000826271">
    <property type="component" value="Unassembled WGS sequence"/>
</dbReference>
<sequence>MVHMGCEKNPKAIGVVPWGGPGGNTWDDGTYDGVREITLIYGSCISTIQVIYDKNCKPVSGEKHGTNQGQLHGTKTAQIKLRFPEEFLTTVTGHYALDRGLGTPVIRSLTFKTNQKTFGPYGVEEGTPFSFSMEGGKVVGFKGRSGWYMDAIGFHIVQA</sequence>
<comment type="similarity">
    <text evidence="1">Belongs to the jacalin lectin family.</text>
</comment>
<keyword evidence="5" id="KW-1185">Reference proteome</keyword>
<reference evidence="4" key="1">
    <citation type="submission" date="2019-10" db="EMBL/GenBank/DDBJ databases">
        <authorList>
            <person name="Zhang R."/>
            <person name="Pan Y."/>
            <person name="Wang J."/>
            <person name="Ma R."/>
            <person name="Yu S."/>
        </authorList>
    </citation>
    <scope>NUCLEOTIDE SEQUENCE</scope>
    <source>
        <strain evidence="4">LA-IB0</strain>
        <tissue evidence="4">Leaf</tissue>
    </source>
</reference>
<comment type="caution">
    <text evidence="4">The sequence shown here is derived from an EMBL/GenBank/DDBJ whole genome shotgun (WGS) entry which is preliminary data.</text>
</comment>
<dbReference type="Pfam" id="PF01419">
    <property type="entry name" value="Jacalin"/>
    <property type="match status" value="1"/>
</dbReference>
<dbReference type="GO" id="GO:0030246">
    <property type="term" value="F:carbohydrate binding"/>
    <property type="evidence" value="ECO:0007669"/>
    <property type="project" value="UniProtKB-KW"/>
</dbReference>
<protein>
    <recommendedName>
        <fullName evidence="3">Jacalin-type lectin domain-containing protein</fullName>
    </recommendedName>
</protein>
<evidence type="ECO:0000313" key="5">
    <source>
        <dbReference type="Proteomes" id="UP000826271"/>
    </source>
</evidence>
<keyword evidence="2" id="KW-0430">Lectin</keyword>
<evidence type="ECO:0000313" key="4">
    <source>
        <dbReference type="EMBL" id="KAG8388372.1"/>
    </source>
</evidence>
<dbReference type="InterPro" id="IPR001229">
    <property type="entry name" value="Jacalin-like_lectin_dom"/>
</dbReference>
<proteinExistence type="inferred from homology"/>
<dbReference type="SUPFAM" id="SSF51101">
    <property type="entry name" value="Mannose-binding lectins"/>
    <property type="match status" value="1"/>
</dbReference>
<dbReference type="PROSITE" id="PS51752">
    <property type="entry name" value="JACALIN_LECTIN"/>
    <property type="match status" value="1"/>
</dbReference>
<dbReference type="PANTHER" id="PTHR47293:SF15">
    <property type="entry name" value="JACALIN-RELATED LECTIN 19"/>
    <property type="match status" value="1"/>
</dbReference>
<organism evidence="4 5">
    <name type="scientific">Buddleja alternifolia</name>
    <dbReference type="NCBI Taxonomy" id="168488"/>
    <lineage>
        <taxon>Eukaryota</taxon>
        <taxon>Viridiplantae</taxon>
        <taxon>Streptophyta</taxon>
        <taxon>Embryophyta</taxon>
        <taxon>Tracheophyta</taxon>
        <taxon>Spermatophyta</taxon>
        <taxon>Magnoliopsida</taxon>
        <taxon>eudicotyledons</taxon>
        <taxon>Gunneridae</taxon>
        <taxon>Pentapetalae</taxon>
        <taxon>asterids</taxon>
        <taxon>lamiids</taxon>
        <taxon>Lamiales</taxon>
        <taxon>Scrophulariaceae</taxon>
        <taxon>Buddlejeae</taxon>
        <taxon>Buddleja</taxon>
    </lineage>
</organism>
<evidence type="ECO:0000259" key="3">
    <source>
        <dbReference type="PROSITE" id="PS51752"/>
    </source>
</evidence>
<dbReference type="InterPro" id="IPR033734">
    <property type="entry name" value="Jacalin-like_lectin_dom_plant"/>
</dbReference>
<evidence type="ECO:0000256" key="2">
    <source>
        <dbReference type="ARBA" id="ARBA00022734"/>
    </source>
</evidence>